<proteinExistence type="predicted"/>
<dbReference type="Proteomes" id="UP000075517">
    <property type="component" value="Unassembled WGS sequence"/>
</dbReference>
<evidence type="ECO:0000256" key="1">
    <source>
        <dbReference type="SAM" id="Phobius"/>
    </source>
</evidence>
<gene>
    <name evidence="2" type="ORF">B4109_0277</name>
    <name evidence="3" type="ORF">B4114_0277</name>
</gene>
<protein>
    <submittedName>
        <fullName evidence="2">Uncharacterized protein</fullName>
    </submittedName>
</protein>
<accession>A0A150MQB0</accession>
<keyword evidence="1" id="KW-0812">Transmembrane</keyword>
<dbReference type="AlphaFoldDB" id="A0A150MQB0"/>
<evidence type="ECO:0000313" key="2">
    <source>
        <dbReference type="EMBL" id="KYD26658.1"/>
    </source>
</evidence>
<sequence>MLVLHPFSSAALIFLPSLYNALPVLSTIVRTAFSRKKGPLLQPFPLPSFLENQMFGSLRSPYPK</sequence>
<evidence type="ECO:0000313" key="3">
    <source>
        <dbReference type="EMBL" id="KYD34992.1"/>
    </source>
</evidence>
<evidence type="ECO:0000313" key="4">
    <source>
        <dbReference type="Proteomes" id="UP000075424"/>
    </source>
</evidence>
<organism evidence="2 4">
    <name type="scientific">Geobacillus stearothermophilus</name>
    <name type="common">Bacillus stearothermophilus</name>
    <dbReference type="NCBI Taxonomy" id="1422"/>
    <lineage>
        <taxon>Bacteria</taxon>
        <taxon>Bacillati</taxon>
        <taxon>Bacillota</taxon>
        <taxon>Bacilli</taxon>
        <taxon>Bacillales</taxon>
        <taxon>Anoxybacillaceae</taxon>
        <taxon>Geobacillus</taxon>
    </lineage>
</organism>
<dbReference type="EMBL" id="LQYV01000062">
    <property type="protein sequence ID" value="KYD26658.1"/>
    <property type="molecule type" value="Genomic_DNA"/>
</dbReference>
<keyword evidence="1" id="KW-1133">Transmembrane helix</keyword>
<dbReference type="EMBL" id="LQYY01000020">
    <property type="protein sequence ID" value="KYD34992.1"/>
    <property type="molecule type" value="Genomic_DNA"/>
</dbReference>
<dbReference type="PATRIC" id="fig|1422.17.peg.1828"/>
<feature type="transmembrane region" description="Helical" evidence="1">
    <location>
        <begin position="12"/>
        <end position="33"/>
    </location>
</feature>
<reference evidence="4 5" key="1">
    <citation type="submission" date="2016-01" db="EMBL/GenBank/DDBJ databases">
        <title>Draft Genome Sequences of Seven Thermophilic Sporeformers Isolated from Foods.</title>
        <authorList>
            <person name="Berendsen E.M."/>
            <person name="Wells-Bennik M.H."/>
            <person name="Krawcyk A.O."/>
            <person name="De Jong A."/>
            <person name="Holsappel S."/>
            <person name="Eijlander R.T."/>
            <person name="Kuipers O.P."/>
        </authorList>
    </citation>
    <scope>NUCLEOTIDE SEQUENCE [LARGE SCALE GENOMIC DNA]</scope>
    <source>
        <strain evidence="2 4">B4109</strain>
        <strain evidence="3 5">B4114</strain>
    </source>
</reference>
<keyword evidence="1" id="KW-0472">Membrane</keyword>
<evidence type="ECO:0000313" key="5">
    <source>
        <dbReference type="Proteomes" id="UP000075517"/>
    </source>
</evidence>
<comment type="caution">
    <text evidence="2">The sequence shown here is derived from an EMBL/GenBank/DDBJ whole genome shotgun (WGS) entry which is preliminary data.</text>
</comment>
<dbReference type="Proteomes" id="UP000075424">
    <property type="component" value="Unassembled WGS sequence"/>
</dbReference>
<name>A0A150MQB0_GEOSE</name>